<feature type="transmembrane region" description="Helical" evidence="1">
    <location>
        <begin position="15"/>
        <end position="40"/>
    </location>
</feature>
<organism evidence="3 4">
    <name type="scientific">Didymodactylos carnosus</name>
    <dbReference type="NCBI Taxonomy" id="1234261"/>
    <lineage>
        <taxon>Eukaryota</taxon>
        <taxon>Metazoa</taxon>
        <taxon>Spiralia</taxon>
        <taxon>Gnathifera</taxon>
        <taxon>Rotifera</taxon>
        <taxon>Eurotatoria</taxon>
        <taxon>Bdelloidea</taxon>
        <taxon>Philodinida</taxon>
        <taxon>Philodinidae</taxon>
        <taxon>Didymodactylos</taxon>
    </lineage>
</organism>
<keyword evidence="1" id="KW-1133">Transmembrane helix</keyword>
<reference evidence="3" key="1">
    <citation type="submission" date="2021-02" db="EMBL/GenBank/DDBJ databases">
        <authorList>
            <person name="Nowell W R."/>
        </authorList>
    </citation>
    <scope>NUCLEOTIDE SEQUENCE</scope>
</reference>
<dbReference type="Proteomes" id="UP000682733">
    <property type="component" value="Unassembled WGS sequence"/>
</dbReference>
<evidence type="ECO:0000313" key="3">
    <source>
        <dbReference type="EMBL" id="CAF3763017.1"/>
    </source>
</evidence>
<dbReference type="Proteomes" id="UP000677228">
    <property type="component" value="Unassembled WGS sequence"/>
</dbReference>
<dbReference type="EMBL" id="CAJNOK010006089">
    <property type="protein sequence ID" value="CAF0993091.1"/>
    <property type="molecule type" value="Genomic_DNA"/>
</dbReference>
<name>A0A8S2IL18_9BILA</name>
<dbReference type="AlphaFoldDB" id="A0A8S2IL18"/>
<proteinExistence type="predicted"/>
<accession>A0A8S2IL18</accession>
<protein>
    <submittedName>
        <fullName evidence="3">Uncharacterized protein</fullName>
    </submittedName>
</protein>
<comment type="caution">
    <text evidence="3">The sequence shown here is derived from an EMBL/GenBank/DDBJ whole genome shotgun (WGS) entry which is preliminary data.</text>
</comment>
<keyword evidence="1" id="KW-0812">Transmembrane</keyword>
<evidence type="ECO:0000256" key="1">
    <source>
        <dbReference type="SAM" id="Phobius"/>
    </source>
</evidence>
<gene>
    <name evidence="2" type="ORF">OVA965_LOCUS14174</name>
    <name evidence="3" type="ORF">TMI583_LOCUS14178</name>
</gene>
<keyword evidence="1" id="KW-0472">Membrane</keyword>
<evidence type="ECO:0000313" key="2">
    <source>
        <dbReference type="EMBL" id="CAF0993091.1"/>
    </source>
</evidence>
<evidence type="ECO:0000313" key="4">
    <source>
        <dbReference type="Proteomes" id="UP000682733"/>
    </source>
</evidence>
<sequence>MRHSSALEKASDNKVGIIFAGVSAGATFLGVMVTMVYNLGKKCCENGRARNSRKMTTGLQATTTANHGFETEICRRQLKPRTSTTSIYSDCDSVTWPSKHRYVNKQKILEKIPLMVFWPRRTKSTSIYAIQTPPSSNPIETSIQHVRNTIQPMLWEERTKYLVRQRSMPLFQIIDEYDEIKRFS</sequence>
<dbReference type="EMBL" id="CAJOBA010006097">
    <property type="protein sequence ID" value="CAF3763017.1"/>
    <property type="molecule type" value="Genomic_DNA"/>
</dbReference>